<reference evidence="1" key="1">
    <citation type="journal article" date="2021" name="Proc. Natl. Acad. Sci. U.S.A.">
        <title>A Catalog of Tens of Thousands of Viruses from Human Metagenomes Reveals Hidden Associations with Chronic Diseases.</title>
        <authorList>
            <person name="Tisza M.J."/>
            <person name="Buck C.B."/>
        </authorList>
    </citation>
    <scope>NUCLEOTIDE SEQUENCE</scope>
    <source>
        <strain evidence="1">CtqwY3</strain>
    </source>
</reference>
<evidence type="ECO:0000313" key="1">
    <source>
        <dbReference type="EMBL" id="DAF46623.1"/>
    </source>
</evidence>
<accession>A0A8S5S7H4</accession>
<dbReference type="EMBL" id="BK032541">
    <property type="protein sequence ID" value="DAF46623.1"/>
    <property type="molecule type" value="Genomic_DNA"/>
</dbReference>
<sequence>MTQKDIERKQLVLISYLQELVNDFSDNAWKVKAEYSTNDNDKRVITVQESTGQKIVFYGDCTPLFNYYMIDIYGLSIQENKNLSLFIGSLIGKSVLIDVTYTEDGKTYAEKWQVIFKQYTNPQAIEYMDIRRVGYNAILQCIVNKVASQEVTTNE</sequence>
<proteinExistence type="predicted"/>
<organism evidence="1">
    <name type="scientific">Siphoviridae sp. ctqwY3</name>
    <dbReference type="NCBI Taxonomy" id="2827951"/>
    <lineage>
        <taxon>Viruses</taxon>
        <taxon>Duplodnaviria</taxon>
        <taxon>Heunggongvirae</taxon>
        <taxon>Uroviricota</taxon>
        <taxon>Caudoviricetes</taxon>
    </lineage>
</organism>
<protein>
    <submittedName>
        <fullName evidence="1">Uncharacterized protein</fullName>
    </submittedName>
</protein>
<name>A0A8S5S7H4_9CAUD</name>